<keyword evidence="4" id="KW-0804">Transcription</keyword>
<keyword evidence="3" id="KW-0805">Transcription regulation</keyword>
<evidence type="ECO:0000313" key="10">
    <source>
        <dbReference type="Proteomes" id="UP000051530"/>
    </source>
</evidence>
<keyword evidence="9" id="KW-0648">Protein biosynthesis</keyword>
<feature type="non-terminal residue" evidence="9">
    <location>
        <position position="1"/>
    </location>
</feature>
<gene>
    <name evidence="9" type="ORF">M153_257210001</name>
</gene>
<keyword evidence="5" id="KW-0539">Nucleus</keyword>
<feature type="compositionally biased region" description="Low complexity" evidence="7">
    <location>
        <begin position="36"/>
        <end position="47"/>
    </location>
</feature>
<dbReference type="GO" id="GO:0016251">
    <property type="term" value="F:RNA polymerase II general transcription initiation factor activity"/>
    <property type="evidence" value="ECO:0007669"/>
    <property type="project" value="TreeGrafter"/>
</dbReference>
<keyword evidence="10" id="KW-1185">Reference proteome</keyword>
<evidence type="ECO:0000256" key="3">
    <source>
        <dbReference type="ARBA" id="ARBA00023015"/>
    </source>
</evidence>
<dbReference type="PANTHER" id="PTHR13218">
    <property type="entry name" value="TRANSCRIPTION INITIATION FACTOR TFIID SUBUNIT 11-RELATED"/>
    <property type="match status" value="1"/>
</dbReference>
<proteinExistence type="inferred from homology"/>
<dbReference type="PANTHER" id="PTHR13218:SF8">
    <property type="entry name" value="TRANSCRIPTION INITIATION FACTOR TFIID SUBUNIT 11"/>
    <property type="match status" value="1"/>
</dbReference>
<evidence type="ECO:0000259" key="8">
    <source>
        <dbReference type="Pfam" id="PF04719"/>
    </source>
</evidence>
<keyword evidence="9" id="KW-0396">Initiation factor</keyword>
<feature type="compositionally biased region" description="Polar residues" evidence="7">
    <location>
        <begin position="1"/>
        <end position="21"/>
    </location>
</feature>
<dbReference type="SUPFAM" id="SSF47113">
    <property type="entry name" value="Histone-fold"/>
    <property type="match status" value="1"/>
</dbReference>
<evidence type="ECO:0000256" key="6">
    <source>
        <dbReference type="ARBA" id="ARBA00072882"/>
    </source>
</evidence>
<dbReference type="AlphaFoldDB" id="A0A0R0LV07"/>
<dbReference type="GO" id="GO:0051123">
    <property type="term" value="P:RNA polymerase II preinitiation complex assembly"/>
    <property type="evidence" value="ECO:0007669"/>
    <property type="project" value="InterPro"/>
</dbReference>
<evidence type="ECO:0000256" key="5">
    <source>
        <dbReference type="ARBA" id="ARBA00023242"/>
    </source>
</evidence>
<sequence>FEKQSTDLNQKSLDENLIQNEKQLDQEEKEIENEENSSSSDSTSNSSHIPPNTTHLLQLVDQLSESELVQYESFRRSGFSKALIKKVVNSILGQACNPNFLIAISGISKVFVGEMVSKAKQIQKNWKQTGPLLPSHIHEAYRQLYGKMPNTKKWRRFFE</sequence>
<comment type="similarity">
    <text evidence="2">Belongs to the TAF11 family.</text>
</comment>
<organism evidence="9 10">
    <name type="scientific">Pseudoloma neurophilia</name>
    <dbReference type="NCBI Taxonomy" id="146866"/>
    <lineage>
        <taxon>Eukaryota</taxon>
        <taxon>Fungi</taxon>
        <taxon>Fungi incertae sedis</taxon>
        <taxon>Microsporidia</taxon>
        <taxon>Pseudoloma</taxon>
    </lineage>
</organism>
<evidence type="ECO:0000256" key="1">
    <source>
        <dbReference type="ARBA" id="ARBA00004123"/>
    </source>
</evidence>
<dbReference type="GO" id="GO:0005669">
    <property type="term" value="C:transcription factor TFIID complex"/>
    <property type="evidence" value="ECO:0007669"/>
    <property type="project" value="InterPro"/>
</dbReference>
<evidence type="ECO:0000256" key="4">
    <source>
        <dbReference type="ARBA" id="ARBA00023163"/>
    </source>
</evidence>
<name>A0A0R0LV07_9MICR</name>
<dbReference type="FunFam" id="1.10.20.10:FF:000061">
    <property type="entry name" value="TFIID subunit"/>
    <property type="match status" value="1"/>
</dbReference>
<dbReference type="Proteomes" id="UP000051530">
    <property type="component" value="Unassembled WGS sequence"/>
</dbReference>
<dbReference type="CDD" id="cd08048">
    <property type="entry name" value="HFD_TAF11"/>
    <property type="match status" value="1"/>
</dbReference>
<dbReference type="InterPro" id="IPR009072">
    <property type="entry name" value="Histone-fold"/>
</dbReference>
<evidence type="ECO:0000256" key="2">
    <source>
        <dbReference type="ARBA" id="ARBA00009788"/>
    </source>
</evidence>
<dbReference type="GO" id="GO:0046982">
    <property type="term" value="F:protein heterodimerization activity"/>
    <property type="evidence" value="ECO:0007669"/>
    <property type="project" value="InterPro"/>
</dbReference>
<dbReference type="OrthoDB" id="28335at2759"/>
<dbReference type="VEuPathDB" id="MicrosporidiaDB:M153_257210001"/>
<evidence type="ECO:0000256" key="7">
    <source>
        <dbReference type="SAM" id="MobiDB-lite"/>
    </source>
</evidence>
<feature type="region of interest" description="Disordered" evidence="7">
    <location>
        <begin position="1"/>
        <end position="52"/>
    </location>
</feature>
<comment type="subcellular location">
    <subcellularLocation>
        <location evidence="1">Nucleus</location>
    </subcellularLocation>
</comment>
<dbReference type="InterPro" id="IPR006809">
    <property type="entry name" value="TAFII28_dom"/>
</dbReference>
<reference evidence="9 10" key="1">
    <citation type="submission" date="2015-07" db="EMBL/GenBank/DDBJ databases">
        <title>The genome of Pseudoloma neurophilia, a relevant intracellular parasite of the zebrafish.</title>
        <authorList>
            <person name="Ndikumana S."/>
            <person name="Pelin A."/>
            <person name="Sanders J."/>
            <person name="Corradi N."/>
        </authorList>
    </citation>
    <scope>NUCLEOTIDE SEQUENCE [LARGE SCALE GENOMIC DNA]</scope>
    <source>
        <strain evidence="9 10">MK1</strain>
    </source>
</reference>
<accession>A0A0R0LV07</accession>
<protein>
    <recommendedName>
        <fullName evidence="6">Transcription initiation factor TFIID subunit 11</fullName>
    </recommendedName>
</protein>
<comment type="caution">
    <text evidence="9">The sequence shown here is derived from an EMBL/GenBank/DDBJ whole genome shotgun (WGS) entry which is preliminary data.</text>
</comment>
<dbReference type="Gene3D" id="1.10.20.10">
    <property type="entry name" value="Histone, subunit A"/>
    <property type="match status" value="1"/>
</dbReference>
<feature type="domain" description="TAFII28-like protein" evidence="8">
    <location>
        <begin position="59"/>
        <end position="143"/>
    </location>
</feature>
<dbReference type="GO" id="GO:0003743">
    <property type="term" value="F:translation initiation factor activity"/>
    <property type="evidence" value="ECO:0007669"/>
    <property type="project" value="UniProtKB-KW"/>
</dbReference>
<dbReference type="Pfam" id="PF04719">
    <property type="entry name" value="TAFII28"/>
    <property type="match status" value="1"/>
</dbReference>
<dbReference type="InterPro" id="IPR045127">
    <property type="entry name" value="TAF11-like"/>
</dbReference>
<dbReference type="EMBL" id="LGUB01001532">
    <property type="protein sequence ID" value="KRH91781.1"/>
    <property type="molecule type" value="Genomic_DNA"/>
</dbReference>
<evidence type="ECO:0000313" key="9">
    <source>
        <dbReference type="EMBL" id="KRH91781.1"/>
    </source>
</evidence>